<gene>
    <name evidence="6" type="ORF">PHYEVI_LOCUS11708</name>
</gene>
<dbReference type="AlphaFoldDB" id="A0A9N9TUL1"/>
<dbReference type="PANTHER" id="PTHR46321:SF1">
    <property type="entry name" value="KIF-BINDING PROTEIN"/>
    <property type="match status" value="1"/>
</dbReference>
<keyword evidence="5" id="KW-0206">Cytoskeleton</keyword>
<comment type="similarity">
    <text evidence="2">Belongs to the KIF-binding protein family.</text>
</comment>
<dbReference type="Proteomes" id="UP001153712">
    <property type="component" value="Chromosome 9"/>
</dbReference>
<proteinExistence type="inferred from homology"/>
<dbReference type="InterPro" id="IPR022083">
    <property type="entry name" value="KBP"/>
</dbReference>
<protein>
    <recommendedName>
        <fullName evidence="3">KIF-binding protein</fullName>
    </recommendedName>
</protein>
<dbReference type="Pfam" id="PF12309">
    <property type="entry name" value="KBP_C"/>
    <property type="match status" value="1"/>
</dbReference>
<evidence type="ECO:0000256" key="4">
    <source>
        <dbReference type="ARBA" id="ARBA00022490"/>
    </source>
</evidence>
<dbReference type="EMBL" id="OU900102">
    <property type="protein sequence ID" value="CAG9865475.1"/>
    <property type="molecule type" value="Genomic_DNA"/>
</dbReference>
<keyword evidence="4" id="KW-0963">Cytoplasm</keyword>
<organism evidence="6 7">
    <name type="scientific">Phyllotreta striolata</name>
    <name type="common">Striped flea beetle</name>
    <name type="synonym">Crioceris striolata</name>
    <dbReference type="NCBI Taxonomy" id="444603"/>
    <lineage>
        <taxon>Eukaryota</taxon>
        <taxon>Metazoa</taxon>
        <taxon>Ecdysozoa</taxon>
        <taxon>Arthropoda</taxon>
        <taxon>Hexapoda</taxon>
        <taxon>Insecta</taxon>
        <taxon>Pterygota</taxon>
        <taxon>Neoptera</taxon>
        <taxon>Endopterygota</taxon>
        <taxon>Coleoptera</taxon>
        <taxon>Polyphaga</taxon>
        <taxon>Cucujiformia</taxon>
        <taxon>Chrysomeloidea</taxon>
        <taxon>Chrysomelidae</taxon>
        <taxon>Galerucinae</taxon>
        <taxon>Alticini</taxon>
        <taxon>Phyllotreta</taxon>
    </lineage>
</organism>
<evidence type="ECO:0000313" key="7">
    <source>
        <dbReference type="Proteomes" id="UP001153712"/>
    </source>
</evidence>
<keyword evidence="7" id="KW-1185">Reference proteome</keyword>
<dbReference type="GO" id="GO:1990535">
    <property type="term" value="P:neuron projection maintenance"/>
    <property type="evidence" value="ECO:0007669"/>
    <property type="project" value="TreeGrafter"/>
</dbReference>
<reference evidence="6" key="1">
    <citation type="submission" date="2022-01" db="EMBL/GenBank/DDBJ databases">
        <authorList>
            <person name="King R."/>
        </authorList>
    </citation>
    <scope>NUCLEOTIDE SEQUENCE</scope>
</reference>
<dbReference type="OrthoDB" id="409897at2759"/>
<dbReference type="GO" id="GO:0005856">
    <property type="term" value="C:cytoskeleton"/>
    <property type="evidence" value="ECO:0007669"/>
    <property type="project" value="UniProtKB-SubCell"/>
</dbReference>
<evidence type="ECO:0000313" key="6">
    <source>
        <dbReference type="EMBL" id="CAG9865475.1"/>
    </source>
</evidence>
<accession>A0A9N9TUL1</accession>
<evidence type="ECO:0000256" key="1">
    <source>
        <dbReference type="ARBA" id="ARBA00004245"/>
    </source>
</evidence>
<evidence type="ECO:0000256" key="5">
    <source>
        <dbReference type="ARBA" id="ARBA00023212"/>
    </source>
</evidence>
<dbReference type="GO" id="GO:0000226">
    <property type="term" value="P:microtubule cytoskeleton organization"/>
    <property type="evidence" value="ECO:0007669"/>
    <property type="project" value="TreeGrafter"/>
</dbReference>
<name>A0A9N9TUL1_PHYSR</name>
<evidence type="ECO:0000256" key="2">
    <source>
        <dbReference type="ARBA" id="ARBA00010305"/>
    </source>
</evidence>
<dbReference type="PANTHER" id="PTHR46321">
    <property type="entry name" value="KIF1-BINDING PROTEIN"/>
    <property type="match status" value="1"/>
</dbReference>
<sequence length="598" mass="69767">MGITKETFVDLYEKYSKVLKLLGDNKPDPDTEPYLSQYSARQILIGMKASIENLMRHHSDNVGLSKKLKAMLAWTYLYLGMIGLSTEEISAGKKHLEKCNEIIDDTSLEPEMILIAVNMYNQFGIQSHCEAEESHKYLVKAEKLYMDFKRKTEPPIDTDDLFQENLESYNTEAAVRNLEKIHTLTLYYLAQIYVAMKEPLKSIVYFHLTLQRQLELQEFDDIDWALNAATLSQFLIEKDGFKQGRHHLAASSCILDKYKQKLDLMESSEAHDALVETFKHRSADVARCWMKYGLLLLSKSKERLLKRADDDDDDDDGDKETDRLSTDFSHLDIGLSSNISEYDPRDLYFKNIDVSHYENQITDQFILTLPDAKKVFLNAQQWSQKAQEYYTLETLASDFIQIMLDQTQLYLNLVFFEDDPETQAKLHKRRIKLLEHVLNSINPQYYLNYCRQIWFELATTYSDISDIKSDVLKETEGRPAPHSLVKINNLIENGILHYSNFIDSFEDKLTKKLPDKIEEDLEKPFLRAAFHRAALYGRYISLDKQVKLKNTELSLENYKFVYDYCERNSKAKDLMPMEYGICKEMVLLLPIKILKLKT</sequence>
<evidence type="ECO:0000256" key="3">
    <source>
        <dbReference type="ARBA" id="ARBA00016840"/>
    </source>
</evidence>
<comment type="subcellular location">
    <subcellularLocation>
        <location evidence="1">Cytoplasm</location>
        <location evidence="1">Cytoskeleton</location>
    </subcellularLocation>
</comment>
<dbReference type="GO" id="GO:0021952">
    <property type="term" value="P:central nervous system projection neuron axonogenesis"/>
    <property type="evidence" value="ECO:0007669"/>
    <property type="project" value="TreeGrafter"/>
</dbReference>